<evidence type="ECO:0000256" key="4">
    <source>
        <dbReference type="PIRNR" id="PIRNR000441"/>
    </source>
</evidence>
<dbReference type="PANTHER" id="PTHR42811">
    <property type="entry name" value="SERINE ACETYLTRANSFERASE"/>
    <property type="match status" value="1"/>
</dbReference>
<evidence type="ECO:0000256" key="2">
    <source>
        <dbReference type="ARBA" id="ARBA00022679"/>
    </source>
</evidence>
<dbReference type="AlphaFoldDB" id="A0A2M7JER5"/>
<dbReference type="InterPro" id="IPR005881">
    <property type="entry name" value="Ser_O-AcTrfase"/>
</dbReference>
<dbReference type="GO" id="GO:0006535">
    <property type="term" value="P:cysteine biosynthetic process from serine"/>
    <property type="evidence" value="ECO:0007669"/>
    <property type="project" value="InterPro"/>
</dbReference>
<dbReference type="GO" id="GO:0009001">
    <property type="term" value="F:serine O-acetyltransferase activity"/>
    <property type="evidence" value="ECO:0007669"/>
    <property type="project" value="UniProtKB-EC"/>
</dbReference>
<organism evidence="5 6">
    <name type="scientific">Candidatus Desantisbacteria bacterium CG_4_8_14_3_um_filter_40_12</name>
    <dbReference type="NCBI Taxonomy" id="1974545"/>
    <lineage>
        <taxon>Bacteria</taxon>
        <taxon>Candidatus Desantisiibacteriota</taxon>
    </lineage>
</organism>
<dbReference type="EC" id="2.3.1.30" evidence="4"/>
<name>A0A2M7JER5_9BACT</name>
<proteinExistence type="inferred from homology"/>
<evidence type="ECO:0000256" key="1">
    <source>
        <dbReference type="ARBA" id="ARBA00007274"/>
    </source>
</evidence>
<dbReference type="InterPro" id="IPR001451">
    <property type="entry name" value="Hexapep"/>
</dbReference>
<dbReference type="InterPro" id="IPR045304">
    <property type="entry name" value="LbH_SAT"/>
</dbReference>
<dbReference type="Proteomes" id="UP000229297">
    <property type="component" value="Unassembled WGS sequence"/>
</dbReference>
<keyword evidence="2 4" id="KW-0808">Transferase</keyword>
<dbReference type="EMBL" id="PFIC01000021">
    <property type="protein sequence ID" value="PIX17908.1"/>
    <property type="molecule type" value="Genomic_DNA"/>
</dbReference>
<accession>A0A2M7JER5</accession>
<evidence type="ECO:0000256" key="3">
    <source>
        <dbReference type="ARBA" id="ARBA00023315"/>
    </source>
</evidence>
<dbReference type="Pfam" id="PF00132">
    <property type="entry name" value="Hexapep"/>
    <property type="match status" value="1"/>
</dbReference>
<protein>
    <recommendedName>
        <fullName evidence="4">Serine acetyltransferase</fullName>
        <ecNumber evidence="4">2.3.1.30</ecNumber>
    </recommendedName>
</protein>
<dbReference type="GO" id="GO:0005737">
    <property type="term" value="C:cytoplasm"/>
    <property type="evidence" value="ECO:0007669"/>
    <property type="project" value="InterPro"/>
</dbReference>
<dbReference type="PIRSF" id="PIRSF000441">
    <property type="entry name" value="CysE"/>
    <property type="match status" value="1"/>
</dbReference>
<dbReference type="SUPFAM" id="SSF51161">
    <property type="entry name" value="Trimeric LpxA-like enzymes"/>
    <property type="match status" value="1"/>
</dbReference>
<evidence type="ECO:0000313" key="5">
    <source>
        <dbReference type="EMBL" id="PIX17908.1"/>
    </source>
</evidence>
<sequence>MFENIKADFRRIISAEDELRSKWTIAISAFLSQGFQAILVYRFGRWCMLRHIPIQPLRFLLERFIEITTGISIPADAEIGKGLRIHHFGEIIIHSAARIGENCTLHQGVTIGDRGNPLKAPSIGNNVFIGAGAKMLGDITVGNNCKIGANAVVIKSVPDNCVVVGMPATIINNPFRETQGKRI</sequence>
<comment type="caution">
    <text evidence="5">The sequence shown here is derived from an EMBL/GenBank/DDBJ whole genome shotgun (WGS) entry which is preliminary data.</text>
</comment>
<keyword evidence="3 4" id="KW-0012">Acyltransferase</keyword>
<evidence type="ECO:0000313" key="6">
    <source>
        <dbReference type="Proteomes" id="UP000229297"/>
    </source>
</evidence>
<reference evidence="6" key="1">
    <citation type="submission" date="2017-09" db="EMBL/GenBank/DDBJ databases">
        <title>Depth-based differentiation of microbial function through sediment-hosted aquifers and enrichment of novel symbionts in the deep terrestrial subsurface.</title>
        <authorList>
            <person name="Probst A.J."/>
            <person name="Ladd B."/>
            <person name="Jarett J.K."/>
            <person name="Geller-Mcgrath D.E."/>
            <person name="Sieber C.M.K."/>
            <person name="Emerson J.B."/>
            <person name="Anantharaman K."/>
            <person name="Thomas B.C."/>
            <person name="Malmstrom R."/>
            <person name="Stieglmeier M."/>
            <person name="Klingl A."/>
            <person name="Woyke T."/>
            <person name="Ryan C.M."/>
            <person name="Banfield J.F."/>
        </authorList>
    </citation>
    <scope>NUCLEOTIDE SEQUENCE [LARGE SCALE GENOMIC DNA]</scope>
</reference>
<comment type="catalytic activity">
    <reaction evidence="4">
        <text>L-serine + acetyl-CoA = O-acetyl-L-serine + CoA</text>
        <dbReference type="Rhea" id="RHEA:24560"/>
        <dbReference type="ChEBI" id="CHEBI:33384"/>
        <dbReference type="ChEBI" id="CHEBI:57287"/>
        <dbReference type="ChEBI" id="CHEBI:57288"/>
        <dbReference type="ChEBI" id="CHEBI:58340"/>
        <dbReference type="EC" id="2.3.1.30"/>
    </reaction>
</comment>
<comment type="similarity">
    <text evidence="1 4">Belongs to the transferase hexapeptide repeat family.</text>
</comment>
<dbReference type="CDD" id="cd03354">
    <property type="entry name" value="LbH_SAT"/>
    <property type="match status" value="1"/>
</dbReference>
<dbReference type="InterPro" id="IPR011004">
    <property type="entry name" value="Trimer_LpxA-like_sf"/>
</dbReference>
<gene>
    <name evidence="5" type="ORF">COZ71_00845</name>
</gene>
<dbReference type="Gene3D" id="2.160.10.10">
    <property type="entry name" value="Hexapeptide repeat proteins"/>
    <property type="match status" value="1"/>
</dbReference>